<dbReference type="Pfam" id="PF04479">
    <property type="entry name" value="RTA1"/>
    <property type="match status" value="1"/>
</dbReference>
<feature type="transmembrane region" description="Helical" evidence="5">
    <location>
        <begin position="43"/>
        <end position="62"/>
    </location>
</feature>
<dbReference type="PANTHER" id="PTHR31465:SF1">
    <property type="entry name" value="PROTEIN RTA1-RELATED"/>
    <property type="match status" value="1"/>
</dbReference>
<keyword evidence="6" id="KW-0732">Signal</keyword>
<keyword evidence="4 5" id="KW-0472">Membrane</keyword>
<feature type="chain" id="PRO_5001698373" evidence="6">
    <location>
        <begin position="20"/>
        <end position="325"/>
    </location>
</feature>
<comment type="subcellular location">
    <subcellularLocation>
        <location evidence="1">Membrane</location>
        <topology evidence="1">Multi-pass membrane protein</topology>
    </subcellularLocation>
</comment>
<keyword evidence="3 5" id="KW-1133">Transmembrane helix</keyword>
<evidence type="ECO:0000313" key="8">
    <source>
        <dbReference type="Proteomes" id="UP000027456"/>
    </source>
</evidence>
<evidence type="ECO:0000256" key="1">
    <source>
        <dbReference type="ARBA" id="ARBA00004141"/>
    </source>
</evidence>
<evidence type="ECO:0000256" key="2">
    <source>
        <dbReference type="ARBA" id="ARBA00022692"/>
    </source>
</evidence>
<dbReference type="OrthoDB" id="3358017at2759"/>
<feature type="signal peptide" evidence="6">
    <location>
        <begin position="1"/>
        <end position="19"/>
    </location>
</feature>
<keyword evidence="8" id="KW-1185">Reference proteome</keyword>
<feature type="transmembrane region" description="Helical" evidence="5">
    <location>
        <begin position="239"/>
        <end position="259"/>
    </location>
</feature>
<comment type="caution">
    <text evidence="7">The sequence shown here is derived from an EMBL/GenBank/DDBJ whole genome shotgun (WGS) entry which is preliminary data.</text>
</comment>
<gene>
    <name evidence="7" type="ORF">V565_074500</name>
</gene>
<dbReference type="GO" id="GO:0016020">
    <property type="term" value="C:membrane"/>
    <property type="evidence" value="ECO:0007669"/>
    <property type="project" value="UniProtKB-SubCell"/>
</dbReference>
<evidence type="ECO:0000256" key="4">
    <source>
        <dbReference type="ARBA" id="ARBA00023136"/>
    </source>
</evidence>
<dbReference type="HOGENOM" id="CLU_033465_3_3_1"/>
<evidence type="ECO:0000313" key="7">
    <source>
        <dbReference type="EMBL" id="KEP50735.1"/>
    </source>
</evidence>
<organism evidence="7 8">
    <name type="scientific">Rhizoctonia solani 123E</name>
    <dbReference type="NCBI Taxonomy" id="1423351"/>
    <lineage>
        <taxon>Eukaryota</taxon>
        <taxon>Fungi</taxon>
        <taxon>Dikarya</taxon>
        <taxon>Basidiomycota</taxon>
        <taxon>Agaricomycotina</taxon>
        <taxon>Agaricomycetes</taxon>
        <taxon>Cantharellales</taxon>
        <taxon>Ceratobasidiaceae</taxon>
        <taxon>Rhizoctonia</taxon>
    </lineage>
</organism>
<feature type="transmembrane region" description="Helical" evidence="5">
    <location>
        <begin position="193"/>
        <end position="219"/>
    </location>
</feature>
<dbReference type="PANTHER" id="PTHR31465">
    <property type="entry name" value="PROTEIN RTA1-RELATED"/>
    <property type="match status" value="1"/>
</dbReference>
<dbReference type="AlphaFoldDB" id="A0A074RZP9"/>
<keyword evidence="2 5" id="KW-0812">Transmembrane</keyword>
<name>A0A074RZP9_9AGAM</name>
<accession>A0A074RZP9</accession>
<dbReference type="STRING" id="1423351.A0A074RZP9"/>
<sequence length="325" mass="36141">MSRLGLLVLVSTWCSLVGAQNTTDTPTEKVGGHLGYIPNTGAAVIFFLLYFSVAAHGTWLMFRHKGRYMTALVVCGYIYAFGLILRIGTLFAVPLGRLLIGSLAYGKNYSSLGLYVFLNLCTVLSPCGFIATVYVLLGRLSQHLYAEEYLLIRPNWITKIYVTSDVVTLLIQAAGGGMASTNDVDRAKLAGRIFLAGLILQLISFASYIFVFGMFVYWMKTERVVQWNEARTRSWGQHWKGLVYAVIVSCLGITIRCIYRTIEGAQGFSGYLLTHEAYFYILDVLPLLCAVIVYNYVWPPAVLVEAKNVPGPGVEMGRNRIHQQV</sequence>
<evidence type="ECO:0000256" key="6">
    <source>
        <dbReference type="SAM" id="SignalP"/>
    </source>
</evidence>
<dbReference type="EMBL" id="AZST01000226">
    <property type="protein sequence ID" value="KEP50735.1"/>
    <property type="molecule type" value="Genomic_DNA"/>
</dbReference>
<dbReference type="Proteomes" id="UP000027456">
    <property type="component" value="Unassembled WGS sequence"/>
</dbReference>
<evidence type="ECO:0000256" key="3">
    <source>
        <dbReference type="ARBA" id="ARBA00022989"/>
    </source>
</evidence>
<feature type="transmembrane region" description="Helical" evidence="5">
    <location>
        <begin position="69"/>
        <end position="92"/>
    </location>
</feature>
<proteinExistence type="predicted"/>
<feature type="transmembrane region" description="Helical" evidence="5">
    <location>
        <begin position="112"/>
        <end position="137"/>
    </location>
</feature>
<feature type="transmembrane region" description="Helical" evidence="5">
    <location>
        <begin position="279"/>
        <end position="298"/>
    </location>
</feature>
<dbReference type="InterPro" id="IPR007568">
    <property type="entry name" value="RTA1"/>
</dbReference>
<evidence type="ECO:0000256" key="5">
    <source>
        <dbReference type="SAM" id="Phobius"/>
    </source>
</evidence>
<protein>
    <submittedName>
        <fullName evidence="7">RTA1-domain protein</fullName>
    </submittedName>
</protein>
<reference evidence="7 8" key="1">
    <citation type="submission" date="2013-12" db="EMBL/GenBank/DDBJ databases">
        <authorList>
            <person name="Cubeta M."/>
            <person name="Pakala S."/>
            <person name="Fedorova N."/>
            <person name="Thomas E."/>
            <person name="Dean R."/>
            <person name="Jabaji S."/>
            <person name="Neate S."/>
            <person name="Toda T."/>
            <person name="Tavantzis S."/>
            <person name="Vilgalys R."/>
            <person name="Bharathan N."/>
            <person name="Pakala S."/>
            <person name="Losada L.S."/>
            <person name="Zafar N."/>
            <person name="Nierman W."/>
        </authorList>
    </citation>
    <scope>NUCLEOTIDE SEQUENCE [LARGE SCALE GENOMIC DNA]</scope>
    <source>
        <strain evidence="7 8">123E</strain>
    </source>
</reference>